<evidence type="ECO:0000313" key="3">
    <source>
        <dbReference type="Proteomes" id="UP000237968"/>
    </source>
</evidence>
<dbReference type="OrthoDB" id="9759736at2"/>
<evidence type="ECO:0000259" key="1">
    <source>
        <dbReference type="PROSITE" id="PS50172"/>
    </source>
</evidence>
<protein>
    <submittedName>
        <fullName evidence="2">DNA ligase</fullName>
        <ecNumber evidence="2">6.5.1.2</ecNumber>
    </submittedName>
</protein>
<dbReference type="EC" id="6.5.1.2" evidence="2"/>
<proteinExistence type="predicted"/>
<dbReference type="AlphaFoldDB" id="A0A2S9XEE6"/>
<dbReference type="Pfam" id="PF00533">
    <property type="entry name" value="BRCT"/>
    <property type="match status" value="2"/>
</dbReference>
<keyword evidence="3" id="KW-1185">Reference proteome</keyword>
<dbReference type="InterPro" id="IPR036420">
    <property type="entry name" value="BRCT_dom_sf"/>
</dbReference>
<dbReference type="SMART" id="SM00292">
    <property type="entry name" value="BRCT"/>
    <property type="match status" value="2"/>
</dbReference>
<accession>A0A2S9XEE6</accession>
<gene>
    <name evidence="2" type="primary">ligA_1</name>
    <name evidence="2" type="ORF">ENSA5_57170</name>
</gene>
<dbReference type="InterPro" id="IPR001357">
    <property type="entry name" value="BRCT_dom"/>
</dbReference>
<evidence type="ECO:0000313" key="2">
    <source>
        <dbReference type="EMBL" id="PRP91242.1"/>
    </source>
</evidence>
<dbReference type="InterPro" id="IPR015943">
    <property type="entry name" value="WD40/YVTN_repeat-like_dom_sf"/>
</dbReference>
<organism evidence="2 3">
    <name type="scientific">Enhygromyxa salina</name>
    <dbReference type="NCBI Taxonomy" id="215803"/>
    <lineage>
        <taxon>Bacteria</taxon>
        <taxon>Pseudomonadati</taxon>
        <taxon>Myxococcota</taxon>
        <taxon>Polyangia</taxon>
        <taxon>Nannocystales</taxon>
        <taxon>Nannocystaceae</taxon>
        <taxon>Enhygromyxa</taxon>
    </lineage>
</organism>
<reference evidence="2 3" key="1">
    <citation type="submission" date="2018-03" db="EMBL/GenBank/DDBJ databases">
        <title>Draft Genome Sequences of the Obligatory Marine Myxobacteria Enhygromyxa salina SWB005.</title>
        <authorList>
            <person name="Poehlein A."/>
            <person name="Moghaddam J.A."/>
            <person name="Harms H."/>
            <person name="Alanjari M."/>
            <person name="Koenig G.M."/>
            <person name="Daniel R."/>
            <person name="Schaeberle T.F."/>
        </authorList>
    </citation>
    <scope>NUCLEOTIDE SEQUENCE [LARGE SCALE GENOMIC DNA]</scope>
    <source>
        <strain evidence="2 3">SWB005</strain>
    </source>
</reference>
<dbReference type="RefSeq" id="WP_146156218.1">
    <property type="nucleotide sequence ID" value="NZ_PVNK01000250.1"/>
</dbReference>
<dbReference type="Gene3D" id="2.130.10.10">
    <property type="entry name" value="YVTN repeat-like/Quinoprotein amine dehydrogenase"/>
    <property type="match status" value="1"/>
</dbReference>
<dbReference type="SUPFAM" id="SSF52113">
    <property type="entry name" value="BRCT domain"/>
    <property type="match status" value="2"/>
</dbReference>
<comment type="caution">
    <text evidence="2">The sequence shown here is derived from an EMBL/GenBank/DDBJ whole genome shotgun (WGS) entry which is preliminary data.</text>
</comment>
<sequence>MSTMMNVDLSDYAEFDAETALRRCLARGHEGEWTRGHLAKGGTWIELRIRASTCHPDAYCDTSEALFLRLIAEASLAAGAEYGKSAMAQHFSRPGGESELWSMSFSVDESTSPLVIVELEYEDRGPMGPHAGGRDTTVEALVLVPKQLAPDIREIGALESAAWGGARRLDNAERARQLAPKQGEVRLVSASVAISGARGVLRHTEAGWERVGPAGDLQGAMHGLCVHDDALHVLTAKAKGPMRLGPDQRATLIDLGLGEHPLSCIASADGALWVGGTKGLVELRDGEVVGRWDKKSGLVRNQVVAMARTADGGWLLGSSGGLSLLRAGEVVETMTKGLADKNTRCVLATSTGELWSAGYKGATRRDSAGEVEKFQSRQQVQGVFGMVEYDAGGVLIGLPTGTRYVAAGAARTRAIDALEGCSGVVASFEHGGARWLVTLTCQLLRVVEGEPVQIFVFDNLNEDAGAGSLDVRGVAVHRGTLYLALARGVIGVELETLDASLRRPANNLALAGADRAPKLTPFALAGVGVKQVSAPSVEVVGKKVCITGRFSRLDRADASAKLDALGATVVGSVGKQTEILFAGDRAGSKLAKAQQLGVAVYGEDELLALIEGSPEAAAAQAPAKTKTKPAADATGRFAGKKIVVTGAMQNMSRAEISDKLASLGAVVTGSVSKKTDLLIAGSRAGSKLTKAKSLDITVMSEDEFIAALEG</sequence>
<dbReference type="EMBL" id="PVNK01000250">
    <property type="protein sequence ID" value="PRP91242.1"/>
    <property type="molecule type" value="Genomic_DNA"/>
</dbReference>
<keyword evidence="2" id="KW-0436">Ligase</keyword>
<dbReference type="CDD" id="cd17748">
    <property type="entry name" value="BRCT_DNA_ligase_like"/>
    <property type="match status" value="2"/>
</dbReference>
<feature type="domain" description="BRCT" evidence="1">
    <location>
        <begin position="632"/>
        <end position="710"/>
    </location>
</feature>
<dbReference type="PROSITE" id="PS50172">
    <property type="entry name" value="BRCT"/>
    <property type="match status" value="1"/>
</dbReference>
<dbReference type="Gene3D" id="3.40.50.10190">
    <property type="entry name" value="BRCT domain"/>
    <property type="match status" value="2"/>
</dbReference>
<name>A0A2S9XEE6_9BACT</name>
<dbReference type="GO" id="GO:0003911">
    <property type="term" value="F:DNA ligase (NAD+) activity"/>
    <property type="evidence" value="ECO:0007669"/>
    <property type="project" value="UniProtKB-EC"/>
</dbReference>
<dbReference type="Proteomes" id="UP000237968">
    <property type="component" value="Unassembled WGS sequence"/>
</dbReference>